<evidence type="ECO:0000256" key="11">
    <source>
        <dbReference type="SAM" id="Coils"/>
    </source>
</evidence>
<keyword evidence="11" id="KW-0175">Coiled coil</keyword>
<evidence type="ECO:0000256" key="3">
    <source>
        <dbReference type="ARBA" id="ARBA00008695"/>
    </source>
</evidence>
<evidence type="ECO:0000256" key="6">
    <source>
        <dbReference type="ARBA" id="ARBA00022692"/>
    </source>
</evidence>
<feature type="transmembrane region" description="Helical" evidence="12">
    <location>
        <begin position="20"/>
        <end position="45"/>
    </location>
</feature>
<dbReference type="CDD" id="cd16023">
    <property type="entry name" value="GPI_EPT_3"/>
    <property type="match status" value="1"/>
</dbReference>
<feature type="transmembrane region" description="Helical" evidence="12">
    <location>
        <begin position="925"/>
        <end position="950"/>
    </location>
</feature>
<feature type="transmembrane region" description="Helical" evidence="12">
    <location>
        <begin position="581"/>
        <end position="598"/>
    </location>
</feature>
<evidence type="ECO:0000256" key="2">
    <source>
        <dbReference type="ARBA" id="ARBA00004687"/>
    </source>
</evidence>
<dbReference type="InterPro" id="IPR039524">
    <property type="entry name" value="PIGO/GPI13"/>
</dbReference>
<keyword evidence="6 12" id="KW-0812">Transmembrane</keyword>
<feature type="transmembrane region" description="Helical" evidence="12">
    <location>
        <begin position="478"/>
        <end position="503"/>
    </location>
</feature>
<dbReference type="eggNOG" id="KOG2126">
    <property type="taxonomic scope" value="Eukaryota"/>
</dbReference>
<dbReference type="PANTHER" id="PTHR23071">
    <property type="entry name" value="PHOSPHATIDYLINOSITOL GLYCAN"/>
    <property type="match status" value="1"/>
</dbReference>
<feature type="transmembrane region" description="Helical" evidence="12">
    <location>
        <begin position="793"/>
        <end position="812"/>
    </location>
</feature>
<gene>
    <name evidence="13" type="ORF">CANTEDRAFT_125231</name>
</gene>
<feature type="transmembrane region" description="Helical" evidence="12">
    <location>
        <begin position="818"/>
        <end position="839"/>
    </location>
</feature>
<keyword evidence="4" id="KW-0337">GPI-anchor biosynthesis</keyword>
<protein>
    <submittedName>
        <fullName evidence="13">Uncharacterized protein</fullName>
    </submittedName>
</protein>
<feature type="transmembrane region" description="Helical" evidence="12">
    <location>
        <begin position="731"/>
        <end position="749"/>
    </location>
</feature>
<name>G3B9K2_CANTC</name>
<feature type="transmembrane region" description="Helical" evidence="12">
    <location>
        <begin position="648"/>
        <end position="668"/>
    </location>
</feature>
<comment type="subcellular location">
    <subcellularLocation>
        <location evidence="1">Endoplasmic reticulum membrane</location>
        <topology evidence="1">Multi-pass membrane protein</topology>
    </subcellularLocation>
</comment>
<dbReference type="PANTHER" id="PTHR23071:SF1">
    <property type="entry name" value="GPI ETHANOLAMINE PHOSPHATE TRANSFERASE 3"/>
    <property type="match status" value="1"/>
</dbReference>
<keyword evidence="7" id="KW-0256">Endoplasmic reticulum</keyword>
<dbReference type="Pfam" id="PF01663">
    <property type="entry name" value="Phosphodiest"/>
    <property type="match status" value="1"/>
</dbReference>
<dbReference type="EMBL" id="GL996527">
    <property type="protein sequence ID" value="EGV61911.1"/>
    <property type="molecule type" value="Genomic_DNA"/>
</dbReference>
<feature type="coiled-coil region" evidence="11">
    <location>
        <begin position="246"/>
        <end position="273"/>
    </location>
</feature>
<evidence type="ECO:0000256" key="9">
    <source>
        <dbReference type="ARBA" id="ARBA00023136"/>
    </source>
</evidence>
<keyword evidence="5" id="KW-0808">Transferase</keyword>
<organism evidence="14">
    <name type="scientific">Candida tenuis (strain ATCC 10573 / BCRC 21748 / CBS 615 / JCM 9827 / NBRC 10315 / NRRL Y-1498 / VKM Y-70)</name>
    <name type="common">Yeast</name>
    <name type="synonym">Yamadazyma tenuis</name>
    <dbReference type="NCBI Taxonomy" id="590646"/>
    <lineage>
        <taxon>Eukaryota</taxon>
        <taxon>Fungi</taxon>
        <taxon>Dikarya</taxon>
        <taxon>Ascomycota</taxon>
        <taxon>Saccharomycotina</taxon>
        <taxon>Pichiomycetes</taxon>
        <taxon>Debaryomycetaceae</taxon>
        <taxon>Yamadazyma</taxon>
    </lineage>
</organism>
<dbReference type="GO" id="GO:0006506">
    <property type="term" value="P:GPI anchor biosynthetic process"/>
    <property type="evidence" value="ECO:0007669"/>
    <property type="project" value="UniProtKB-UniPathway"/>
</dbReference>
<feature type="transmembrane region" description="Helical" evidence="12">
    <location>
        <begin position="680"/>
        <end position="699"/>
    </location>
</feature>
<evidence type="ECO:0000256" key="4">
    <source>
        <dbReference type="ARBA" id="ARBA00022502"/>
    </source>
</evidence>
<keyword evidence="14" id="KW-1185">Reference proteome</keyword>
<evidence type="ECO:0000256" key="1">
    <source>
        <dbReference type="ARBA" id="ARBA00004477"/>
    </source>
</evidence>
<dbReference type="GO" id="GO:0005789">
    <property type="term" value="C:endoplasmic reticulum membrane"/>
    <property type="evidence" value="ECO:0007669"/>
    <property type="project" value="UniProtKB-SubCell"/>
</dbReference>
<dbReference type="UniPathway" id="UPA00196"/>
<dbReference type="Proteomes" id="UP000000707">
    <property type="component" value="Unassembled WGS sequence"/>
</dbReference>
<dbReference type="InterPro" id="IPR017850">
    <property type="entry name" value="Alkaline_phosphatase_core_sf"/>
</dbReference>
<comment type="pathway">
    <text evidence="2">Glycolipid biosynthesis; glycosylphosphatidylinositol-anchor biosynthesis.</text>
</comment>
<dbReference type="Gene3D" id="3.40.720.10">
    <property type="entry name" value="Alkaline Phosphatase, subunit A"/>
    <property type="match status" value="1"/>
</dbReference>
<feature type="transmembrane region" description="Helical" evidence="12">
    <location>
        <begin position="892"/>
        <end position="913"/>
    </location>
</feature>
<evidence type="ECO:0000256" key="8">
    <source>
        <dbReference type="ARBA" id="ARBA00022989"/>
    </source>
</evidence>
<keyword evidence="9 12" id="KW-0472">Membrane</keyword>
<feature type="transmembrane region" description="Helical" evidence="12">
    <location>
        <begin position="610"/>
        <end position="628"/>
    </location>
</feature>
<feature type="transmembrane region" description="Helical" evidence="12">
    <location>
        <begin position="971"/>
        <end position="990"/>
    </location>
</feature>
<feature type="transmembrane region" description="Helical" evidence="12">
    <location>
        <begin position="551"/>
        <end position="575"/>
    </location>
</feature>
<evidence type="ECO:0000313" key="13">
    <source>
        <dbReference type="EMBL" id="EGV61911.1"/>
    </source>
</evidence>
<evidence type="ECO:0000256" key="12">
    <source>
        <dbReference type="SAM" id="Phobius"/>
    </source>
</evidence>
<evidence type="ECO:0000256" key="7">
    <source>
        <dbReference type="ARBA" id="ARBA00022824"/>
    </source>
</evidence>
<dbReference type="GO" id="GO:0051377">
    <property type="term" value="F:mannose-ethanolamine phosphotransferase activity"/>
    <property type="evidence" value="ECO:0007669"/>
    <property type="project" value="InterPro"/>
</dbReference>
<dbReference type="STRING" id="590646.G3B9K2"/>
<feature type="transmembrane region" description="Helical" evidence="12">
    <location>
        <begin position="447"/>
        <end position="466"/>
    </location>
</feature>
<keyword evidence="10" id="KW-0325">Glycoprotein</keyword>
<evidence type="ECO:0000313" key="14">
    <source>
        <dbReference type="Proteomes" id="UP000000707"/>
    </source>
</evidence>
<evidence type="ECO:0000256" key="5">
    <source>
        <dbReference type="ARBA" id="ARBA00022679"/>
    </source>
</evidence>
<dbReference type="AlphaFoldDB" id="G3B9K2"/>
<feature type="transmembrane region" description="Helical" evidence="12">
    <location>
        <begin position="509"/>
        <end position="530"/>
    </location>
</feature>
<comment type="similarity">
    <text evidence="3">Belongs to the PIGG/PIGN/PIGO family. PIGO subfamily.</text>
</comment>
<dbReference type="InterPro" id="IPR002591">
    <property type="entry name" value="Phosphodiest/P_Trfase"/>
</dbReference>
<dbReference type="OrthoDB" id="272139at2759"/>
<dbReference type="SUPFAM" id="SSF53649">
    <property type="entry name" value="Alkaline phosphatase-like"/>
    <property type="match status" value="1"/>
</dbReference>
<sequence>MIQGTTRSRIRQQKLRITFFGYFLVLLFFASLQVISIVFFTQGFLLSREVPDIISNCSDEVQACLVPKFEKAIVLVIDALRFDFAIPVEGSEMFYHNNFPILYELHTNQPQKSVLLKFIADPPTTTLQRLKGLTTGSLPTFIDAGSNFNGDEIDEDNWVLQLYNHNKSVAFMGDDTWQALFKKYINPQLNFPYPSLNVWDFHTVDNGVLENLHPLLKDPQKSSKWDVLIGHFLGVDHIGHRYGPNHHTMKEKLNQMNEEIKKVIEEMDDSTLLVVMGDHGMDSTGNHGGDSSDELESTLFMYTKKKNFQMNKQKVKANAYDISKLGTNYRTVNQIDLVPTISLLLGLPIPHNNLGFPIDELFESDKVLNQVSYKVVQQINQFRMNSNNEKIIKNQELNDKYAFLISNYERFSGNKKYTSDLISISKSFQYDNLEYCKSLWARFDMKFIVFGLSLLALSFVFILTYSRSIPSVRVSTMSFEFLGSVIAMSLLGIVLSLSIYIVLMPHNLMLRHCLAGGVGIGMVIGFWAPIMDRFSVNWLIHQIFDFFIYNFNSWSFMGLIYLVLHCLIFASNSYVIWEDKMASFFLSMFGVCGIISIASNTKTPQESRILGILHCLTFVVVTRLISMVNLCREEQGDYCRPTFEVTWWSVLLLHVMAYFLPLVIKSFYRLTNSYHSAAPLWMKSGFRFLLFMNATYWTLEYMDDNGIFEKLHLSTSFTHFLTNNLIKSFKLAISRIVLFISLVLANYGWSRGPLCVKIDFSNPEPNEDSKSSPDDSQELGEEKPTATILGYENIYGSSYFLLVINFAAAIMLTSKPLGALSIAGLLVQILSFLEIMDLLDLRRNLISPIIFGLLAYQNFFSTGHQATIPSIQWDVAFLTNDDIMFPFTHINLVLNNFGSFILVCLAIPLVILWRVPPTNKPIAVLSQVISITTSLITYQTLLSLSSFIFTAHFRRHLMVWKIFAPRFMLNGVLQVLINVVLIFITLWFGVNKVLSQVNRIFGK</sequence>
<reference evidence="13 14" key="1">
    <citation type="journal article" date="2011" name="Proc. Natl. Acad. Sci. U.S.A.">
        <title>Comparative genomics of xylose-fermenting fungi for enhanced biofuel production.</title>
        <authorList>
            <person name="Wohlbach D.J."/>
            <person name="Kuo A."/>
            <person name="Sato T.K."/>
            <person name="Potts K.M."/>
            <person name="Salamov A.A."/>
            <person name="LaButti K.M."/>
            <person name="Sun H."/>
            <person name="Clum A."/>
            <person name="Pangilinan J.L."/>
            <person name="Lindquist E.A."/>
            <person name="Lucas S."/>
            <person name="Lapidus A."/>
            <person name="Jin M."/>
            <person name="Gunawan C."/>
            <person name="Balan V."/>
            <person name="Dale B.E."/>
            <person name="Jeffries T.W."/>
            <person name="Zinkel R."/>
            <person name="Barry K.W."/>
            <person name="Grigoriev I.V."/>
            <person name="Gasch A.P."/>
        </authorList>
    </citation>
    <scope>NUCLEOTIDE SEQUENCE [LARGE SCALE GENOMIC DNA]</scope>
    <source>
        <strain evidence="14">ATCC 10573 / BCRC 21748 / CBS 615 / JCM 9827 / NBRC 10315 / NRRL Y-1498 / VKM Y-70</strain>
    </source>
</reference>
<evidence type="ECO:0000256" key="10">
    <source>
        <dbReference type="ARBA" id="ARBA00023180"/>
    </source>
</evidence>
<dbReference type="InterPro" id="IPR037675">
    <property type="entry name" value="PIG-O_N"/>
</dbReference>
<proteinExistence type="inferred from homology"/>
<keyword evidence="8 12" id="KW-1133">Transmembrane helix</keyword>
<dbReference type="HOGENOM" id="CLU_004298_1_0_1"/>
<accession>G3B9K2</accession>